<dbReference type="OrthoDB" id="313155at2157"/>
<sequence>MAARLTRRGRAVAAVAVLALVLGYGFGGRSLNAVVVPAAVLLVAARVYVAYVPEPDVERIAPREGHQGERRTVELVVDAERSYPVTLREQLADGLRGDTVHSVEADGRTVAYDIELVHRGVHAVGPCRARATDPFGLWAVSFLVADPNSVRVFPRVHSLDDTAALLTGYVGITDEREQFAGVREYERGDPLRDVNWKASAKRPTGDLTVTEFVGEGASDRVTIAAEARGPRADSVAEAAASVATHLLDAGIAVGIATPSGRLDPAHGDPHRRRILGVLAAFEQGHLRRRYRDEADIFVHAPESGEHVSVTVDGEDHRYAEFVGSRAGAGGTEVAA</sequence>
<protein>
    <submittedName>
        <fullName evidence="1">Uncharacterized conserved protein, DUF58 family, contains vWF domain</fullName>
    </submittedName>
</protein>
<organism evidence="1 2">
    <name type="scientific">Halobacterium jilantaiense</name>
    <dbReference type="NCBI Taxonomy" id="355548"/>
    <lineage>
        <taxon>Archaea</taxon>
        <taxon>Methanobacteriati</taxon>
        <taxon>Methanobacteriota</taxon>
        <taxon>Stenosarchaea group</taxon>
        <taxon>Halobacteria</taxon>
        <taxon>Halobacteriales</taxon>
        <taxon>Halobacteriaceae</taxon>
        <taxon>Halobacterium</taxon>
    </lineage>
</organism>
<name>A0A1I0PDR8_9EURY</name>
<proteinExistence type="predicted"/>
<dbReference type="Proteomes" id="UP000198518">
    <property type="component" value="Unassembled WGS sequence"/>
</dbReference>
<evidence type="ECO:0000313" key="2">
    <source>
        <dbReference type="Proteomes" id="UP000198518"/>
    </source>
</evidence>
<dbReference type="AlphaFoldDB" id="A0A1I0PDR8"/>
<dbReference type="PANTHER" id="PTHR34351">
    <property type="entry name" value="SLR1927 PROTEIN-RELATED"/>
    <property type="match status" value="1"/>
</dbReference>
<accession>A0A1I0PDR8</accession>
<evidence type="ECO:0000313" key="1">
    <source>
        <dbReference type="EMBL" id="SEW12557.1"/>
    </source>
</evidence>
<gene>
    <name evidence="1" type="ORF">SAMN04487945_1619</name>
</gene>
<keyword evidence="2" id="KW-1185">Reference proteome</keyword>
<dbReference type="RefSeq" id="WP_089668820.1">
    <property type="nucleotide sequence ID" value="NZ_FOJA01000001.1"/>
</dbReference>
<reference evidence="1 2" key="1">
    <citation type="submission" date="2016-10" db="EMBL/GenBank/DDBJ databases">
        <authorList>
            <person name="de Groot N.N."/>
        </authorList>
    </citation>
    <scope>NUCLEOTIDE SEQUENCE [LARGE SCALE GENOMIC DNA]</scope>
    <source>
        <strain evidence="1 2">CGMCC 1.5337</strain>
    </source>
</reference>
<dbReference type="EMBL" id="FOJA01000001">
    <property type="protein sequence ID" value="SEW12557.1"/>
    <property type="molecule type" value="Genomic_DNA"/>
</dbReference>
<dbReference type="STRING" id="355548.SAMN04487945_1619"/>
<dbReference type="PANTHER" id="PTHR34351:SF1">
    <property type="entry name" value="SLR1927 PROTEIN"/>
    <property type="match status" value="1"/>
</dbReference>